<comment type="caution">
    <text evidence="2">The sequence shown here is derived from an EMBL/GenBank/DDBJ whole genome shotgun (WGS) entry which is preliminary data.</text>
</comment>
<reference evidence="2" key="1">
    <citation type="submission" date="2023-03" db="EMBL/GenBank/DDBJ databases">
        <title>Massive genome expansion in bonnet fungi (Mycena s.s.) driven by repeated elements and novel gene families across ecological guilds.</title>
        <authorList>
            <consortium name="Lawrence Berkeley National Laboratory"/>
            <person name="Harder C.B."/>
            <person name="Miyauchi S."/>
            <person name="Viragh M."/>
            <person name="Kuo A."/>
            <person name="Thoen E."/>
            <person name="Andreopoulos B."/>
            <person name="Lu D."/>
            <person name="Skrede I."/>
            <person name="Drula E."/>
            <person name="Henrissat B."/>
            <person name="Morin E."/>
            <person name="Kohler A."/>
            <person name="Barry K."/>
            <person name="LaButti K."/>
            <person name="Morin E."/>
            <person name="Salamov A."/>
            <person name="Lipzen A."/>
            <person name="Mereny Z."/>
            <person name="Hegedus B."/>
            <person name="Baldrian P."/>
            <person name="Stursova M."/>
            <person name="Weitz H."/>
            <person name="Taylor A."/>
            <person name="Grigoriev I.V."/>
            <person name="Nagy L.G."/>
            <person name="Martin F."/>
            <person name="Kauserud H."/>
        </authorList>
    </citation>
    <scope>NUCLEOTIDE SEQUENCE</scope>
    <source>
        <strain evidence="2">CBHHK002</strain>
    </source>
</reference>
<feature type="region of interest" description="Disordered" evidence="1">
    <location>
        <begin position="324"/>
        <end position="355"/>
    </location>
</feature>
<sequence>MASSFTDENIDPSLLTMDPNMDPAQKLMARMRANPPSLTLNLPPPNDENIDNNDQLDLPSSIAIPINLSAPSNSSLVAFGRLVKRQVNLSDASLVAFDQFCQTRSADERQALVYAGVLQMLDLAKKNDKDTVWTIPPDLHRRIVGYVRAFVFSPTTVCYRGINVGEHILKAMRECNVKNLPEEDNIIAVGLVLALIRSKGTHYRNTFKTKVKASMARNSSMRNIATLSHKLLKDTGVKPTVQFYQRVAFIRWCLSNYPNLSEEDFWPKGVDNSIATFRHQHKTQEELDVCFNTIYEDDKVEYGKPEDTDLTTVDFSTTPDWQVTLGERTKNIQPQPVSKKRKIGEVEDDDDEGGE</sequence>
<feature type="compositionally biased region" description="Acidic residues" evidence="1">
    <location>
        <begin position="346"/>
        <end position="355"/>
    </location>
</feature>
<evidence type="ECO:0000313" key="2">
    <source>
        <dbReference type="EMBL" id="KAJ7340785.1"/>
    </source>
</evidence>
<evidence type="ECO:0000256" key="1">
    <source>
        <dbReference type="SAM" id="MobiDB-lite"/>
    </source>
</evidence>
<evidence type="ECO:0000313" key="3">
    <source>
        <dbReference type="Proteomes" id="UP001218218"/>
    </source>
</evidence>
<protein>
    <submittedName>
        <fullName evidence="2">Uncharacterized protein</fullName>
    </submittedName>
</protein>
<dbReference type="Proteomes" id="UP001218218">
    <property type="component" value="Unassembled WGS sequence"/>
</dbReference>
<name>A0AAD6ZUZ6_9AGAR</name>
<dbReference type="EMBL" id="JARIHO010000026">
    <property type="protein sequence ID" value="KAJ7340785.1"/>
    <property type="molecule type" value="Genomic_DNA"/>
</dbReference>
<organism evidence="2 3">
    <name type="scientific">Mycena albidolilacea</name>
    <dbReference type="NCBI Taxonomy" id="1033008"/>
    <lineage>
        <taxon>Eukaryota</taxon>
        <taxon>Fungi</taxon>
        <taxon>Dikarya</taxon>
        <taxon>Basidiomycota</taxon>
        <taxon>Agaricomycotina</taxon>
        <taxon>Agaricomycetes</taxon>
        <taxon>Agaricomycetidae</taxon>
        <taxon>Agaricales</taxon>
        <taxon>Marasmiineae</taxon>
        <taxon>Mycenaceae</taxon>
        <taxon>Mycena</taxon>
    </lineage>
</organism>
<keyword evidence="3" id="KW-1185">Reference proteome</keyword>
<proteinExistence type="predicted"/>
<dbReference type="AlphaFoldDB" id="A0AAD6ZUZ6"/>
<gene>
    <name evidence="2" type="ORF">DFH08DRAFT_963639</name>
</gene>
<accession>A0AAD6ZUZ6</accession>
<feature type="region of interest" description="Disordered" evidence="1">
    <location>
        <begin position="1"/>
        <end position="20"/>
    </location>
</feature>